<evidence type="ECO:0000313" key="3">
    <source>
        <dbReference type="EMBL" id="KAF9619696.1"/>
    </source>
</evidence>
<comment type="caution">
    <text evidence="3">The sequence shown here is derived from an EMBL/GenBank/DDBJ whole genome shotgun (WGS) entry which is preliminary data.</text>
</comment>
<dbReference type="PANTHER" id="PTHR33018">
    <property type="entry name" value="OS10G0338966 PROTEIN-RELATED"/>
    <property type="match status" value="1"/>
</dbReference>
<feature type="region of interest" description="Disordered" evidence="1">
    <location>
        <begin position="1"/>
        <end position="25"/>
    </location>
</feature>
<proteinExistence type="predicted"/>
<evidence type="ECO:0000256" key="1">
    <source>
        <dbReference type="SAM" id="MobiDB-lite"/>
    </source>
</evidence>
<dbReference type="Proteomes" id="UP000631114">
    <property type="component" value="Unassembled WGS sequence"/>
</dbReference>
<dbReference type="AlphaFoldDB" id="A0A835IKN5"/>
<dbReference type="EMBL" id="JADFTS010000002">
    <property type="protein sequence ID" value="KAF9619696.1"/>
    <property type="molecule type" value="Genomic_DNA"/>
</dbReference>
<dbReference type="Pfam" id="PF26133">
    <property type="entry name" value="DUF8039"/>
    <property type="match status" value="1"/>
</dbReference>
<organism evidence="3 4">
    <name type="scientific">Coptis chinensis</name>
    <dbReference type="NCBI Taxonomy" id="261450"/>
    <lineage>
        <taxon>Eukaryota</taxon>
        <taxon>Viridiplantae</taxon>
        <taxon>Streptophyta</taxon>
        <taxon>Embryophyta</taxon>
        <taxon>Tracheophyta</taxon>
        <taxon>Spermatophyta</taxon>
        <taxon>Magnoliopsida</taxon>
        <taxon>Ranunculales</taxon>
        <taxon>Ranunculaceae</taxon>
        <taxon>Coptidoideae</taxon>
        <taxon>Coptis</taxon>
    </lineage>
</organism>
<name>A0A835IKN5_9MAGN</name>
<dbReference type="PANTHER" id="PTHR33018:SF37">
    <property type="entry name" value="TRANSPOSASE TNP1_EN_SPM-LIKE DOMAIN-CONTAINING PROTEIN"/>
    <property type="match status" value="1"/>
</dbReference>
<gene>
    <name evidence="3" type="ORF">IFM89_008373</name>
</gene>
<accession>A0A835IKN5</accession>
<sequence length="368" mass="41386">MQVRHISGASTSSSKETRGPSIGVSEELPEGYEKAIIKLNEWGQPDEPKEEVDHFITKLGHIARRDIPIRYDSWKPVRSHESIIPKAIKTLGRMYVFENIDTIDTDWTASSLRNIENYKKQKNSSCLGRKSAAVAKVEMAKEKGVSVSSITRLDQYMHNHKRKNGEHQDPELVEKLNNYTALHPESRETSVNDALTKVLGPDSRGCFQGLGEGVCKTSVKKMKVVAQQNLALKEMNTDLMERLDVLLNTVLENSALLREFMSQGRMPMADVESPRSSHASPVVNEYIGKEYDLRGGWPLRVMAKGIVQDIDPNTEFGNRRLEEGNFKVHVNVVYDGGAVLPLPHDDWRSKLGEVAQGSVIWPKELLML</sequence>
<evidence type="ECO:0000259" key="2">
    <source>
        <dbReference type="Pfam" id="PF26133"/>
    </source>
</evidence>
<dbReference type="InterPro" id="IPR058352">
    <property type="entry name" value="DUF8039"/>
</dbReference>
<protein>
    <recommendedName>
        <fullName evidence="2">DUF8039 domain-containing protein</fullName>
    </recommendedName>
</protein>
<feature type="domain" description="DUF8039" evidence="2">
    <location>
        <begin position="301"/>
        <end position="366"/>
    </location>
</feature>
<reference evidence="3 4" key="1">
    <citation type="submission" date="2020-10" db="EMBL/GenBank/DDBJ databases">
        <title>The Coptis chinensis genome and diversification of protoberbering-type alkaloids.</title>
        <authorList>
            <person name="Wang B."/>
            <person name="Shu S."/>
            <person name="Song C."/>
            <person name="Liu Y."/>
        </authorList>
    </citation>
    <scope>NUCLEOTIDE SEQUENCE [LARGE SCALE GENOMIC DNA]</scope>
    <source>
        <strain evidence="3">HL-2020</strain>
        <tissue evidence="3">Leaf</tissue>
    </source>
</reference>
<evidence type="ECO:0000313" key="4">
    <source>
        <dbReference type="Proteomes" id="UP000631114"/>
    </source>
</evidence>
<keyword evidence="4" id="KW-1185">Reference proteome</keyword>